<dbReference type="AlphaFoldDB" id="A0A8J2JZV3"/>
<sequence>FRIVACVGTTRKPMQL</sequence>
<name>A0A8J2JZV3_9HEXA</name>
<evidence type="ECO:0000313" key="2">
    <source>
        <dbReference type="EMBL" id="CAG7727975.1"/>
    </source>
</evidence>
<protein>
    <submittedName>
        <fullName evidence="1">Uncharacterized protein</fullName>
    </submittedName>
</protein>
<feature type="non-terminal residue" evidence="1">
    <location>
        <position position="1"/>
    </location>
</feature>
<comment type="caution">
    <text evidence="1">The sequence shown here is derived from an EMBL/GenBank/DDBJ whole genome shotgun (WGS) entry which is preliminary data.</text>
</comment>
<accession>A0A8J2JZV3</accession>
<keyword evidence="3" id="KW-1185">Reference proteome</keyword>
<dbReference type="EMBL" id="CAJVCH010156410">
    <property type="protein sequence ID" value="CAG7727975.1"/>
    <property type="molecule type" value="Genomic_DNA"/>
</dbReference>
<organism evidence="1 3">
    <name type="scientific">Allacma fusca</name>
    <dbReference type="NCBI Taxonomy" id="39272"/>
    <lineage>
        <taxon>Eukaryota</taxon>
        <taxon>Metazoa</taxon>
        <taxon>Ecdysozoa</taxon>
        <taxon>Arthropoda</taxon>
        <taxon>Hexapoda</taxon>
        <taxon>Collembola</taxon>
        <taxon>Symphypleona</taxon>
        <taxon>Sminthuridae</taxon>
        <taxon>Allacma</taxon>
    </lineage>
</organism>
<evidence type="ECO:0000313" key="3">
    <source>
        <dbReference type="Proteomes" id="UP000708208"/>
    </source>
</evidence>
<proteinExistence type="predicted"/>
<dbReference type="Proteomes" id="UP000708208">
    <property type="component" value="Unassembled WGS sequence"/>
</dbReference>
<evidence type="ECO:0000313" key="1">
    <source>
        <dbReference type="EMBL" id="CAG7727702.1"/>
    </source>
</evidence>
<dbReference type="EMBL" id="CAJVCH010152659">
    <property type="protein sequence ID" value="CAG7727702.1"/>
    <property type="molecule type" value="Genomic_DNA"/>
</dbReference>
<reference evidence="1" key="1">
    <citation type="submission" date="2021-06" db="EMBL/GenBank/DDBJ databases">
        <authorList>
            <person name="Hodson N. C."/>
            <person name="Mongue J. A."/>
            <person name="Jaron S. K."/>
        </authorList>
    </citation>
    <scope>NUCLEOTIDE SEQUENCE</scope>
</reference>
<gene>
    <name evidence="1" type="ORF">AFUS01_LOCUS16532</name>
    <name evidence="2" type="ORF">AFUS01_LOCUS16788</name>
</gene>